<feature type="domain" description="O-methyltransferase C-terminal" evidence="4">
    <location>
        <begin position="246"/>
        <end position="394"/>
    </location>
</feature>
<dbReference type="InterPro" id="IPR029063">
    <property type="entry name" value="SAM-dependent_MTases_sf"/>
</dbReference>
<dbReference type="PROSITE" id="PS51683">
    <property type="entry name" value="SAM_OMT_II"/>
    <property type="match status" value="1"/>
</dbReference>
<evidence type="ECO:0000313" key="5">
    <source>
        <dbReference type="EMBL" id="KAK4182921.1"/>
    </source>
</evidence>
<evidence type="ECO:0000256" key="1">
    <source>
        <dbReference type="ARBA" id="ARBA00022603"/>
    </source>
</evidence>
<dbReference type="Proteomes" id="UP001302126">
    <property type="component" value="Unassembled WGS sequence"/>
</dbReference>
<reference evidence="5" key="2">
    <citation type="submission" date="2023-05" db="EMBL/GenBank/DDBJ databases">
        <authorList>
            <consortium name="Lawrence Berkeley National Laboratory"/>
            <person name="Steindorff A."/>
            <person name="Hensen N."/>
            <person name="Bonometti L."/>
            <person name="Westerberg I."/>
            <person name="Brannstrom I.O."/>
            <person name="Guillou S."/>
            <person name="Cros-Aarteil S."/>
            <person name="Calhoun S."/>
            <person name="Haridas S."/>
            <person name="Kuo A."/>
            <person name="Mondo S."/>
            <person name="Pangilinan J."/>
            <person name="Riley R."/>
            <person name="Labutti K."/>
            <person name="Andreopoulos B."/>
            <person name="Lipzen A."/>
            <person name="Chen C."/>
            <person name="Yanf M."/>
            <person name="Daum C."/>
            <person name="Ng V."/>
            <person name="Clum A."/>
            <person name="Ohm R."/>
            <person name="Martin F."/>
            <person name="Silar P."/>
            <person name="Natvig D."/>
            <person name="Lalanne C."/>
            <person name="Gautier V."/>
            <person name="Ament-Velasquez S.L."/>
            <person name="Kruys A."/>
            <person name="Hutchinson M.I."/>
            <person name="Powell A.J."/>
            <person name="Barry K."/>
            <person name="Miller A.N."/>
            <person name="Grigoriev I.V."/>
            <person name="Debuchy R."/>
            <person name="Gladieux P."/>
            <person name="Thoren M.H."/>
            <person name="Johannesson H."/>
        </authorList>
    </citation>
    <scope>NUCLEOTIDE SEQUENCE</scope>
    <source>
        <strain evidence="5">PSN309</strain>
    </source>
</reference>
<dbReference type="PANTHER" id="PTHR43712:SF12">
    <property type="entry name" value="STERIGMATOCYSTIN 8-O-METHYLTRANSFERASE"/>
    <property type="match status" value="1"/>
</dbReference>
<dbReference type="Gene3D" id="1.10.10.10">
    <property type="entry name" value="Winged helix-like DNA-binding domain superfamily/Winged helix DNA-binding domain"/>
    <property type="match status" value="1"/>
</dbReference>
<evidence type="ECO:0000313" key="6">
    <source>
        <dbReference type="Proteomes" id="UP001302126"/>
    </source>
</evidence>
<keyword evidence="3" id="KW-0949">S-adenosyl-L-methionine</keyword>
<dbReference type="Gene3D" id="3.40.50.150">
    <property type="entry name" value="Vaccinia Virus protein VP39"/>
    <property type="match status" value="1"/>
</dbReference>
<keyword evidence="2" id="KW-0808">Transferase</keyword>
<dbReference type="GO" id="GO:0032259">
    <property type="term" value="P:methylation"/>
    <property type="evidence" value="ECO:0007669"/>
    <property type="project" value="UniProtKB-KW"/>
</dbReference>
<proteinExistence type="predicted"/>
<dbReference type="SUPFAM" id="SSF46785">
    <property type="entry name" value="Winged helix' DNA-binding domain"/>
    <property type="match status" value="1"/>
</dbReference>
<keyword evidence="1" id="KW-0489">Methyltransferase</keyword>
<dbReference type="GO" id="GO:0008171">
    <property type="term" value="F:O-methyltransferase activity"/>
    <property type="evidence" value="ECO:0007669"/>
    <property type="project" value="InterPro"/>
</dbReference>
<accession>A0AAN6WJE0</accession>
<evidence type="ECO:0000259" key="4">
    <source>
        <dbReference type="Pfam" id="PF00891"/>
    </source>
</evidence>
<dbReference type="InterPro" id="IPR036390">
    <property type="entry name" value="WH_DNA-bd_sf"/>
</dbReference>
<dbReference type="InterPro" id="IPR016461">
    <property type="entry name" value="COMT-like"/>
</dbReference>
<keyword evidence="6" id="KW-1185">Reference proteome</keyword>
<protein>
    <submittedName>
        <fullName evidence="5">6-hydroxytryprostatin B O-methyltransferase</fullName>
    </submittedName>
</protein>
<name>A0AAN6WJE0_9PEZI</name>
<comment type="caution">
    <text evidence="5">The sequence shown here is derived from an EMBL/GenBank/DDBJ whole genome shotgun (WGS) entry which is preliminary data.</text>
</comment>
<dbReference type="PANTHER" id="PTHR43712">
    <property type="entry name" value="PUTATIVE (AFU_ORTHOLOGUE AFUA_4G14580)-RELATED"/>
    <property type="match status" value="1"/>
</dbReference>
<dbReference type="InterPro" id="IPR036388">
    <property type="entry name" value="WH-like_DNA-bd_sf"/>
</dbReference>
<dbReference type="EMBL" id="MU864596">
    <property type="protein sequence ID" value="KAK4182921.1"/>
    <property type="molecule type" value="Genomic_DNA"/>
</dbReference>
<dbReference type="AlphaFoldDB" id="A0AAN6WJE0"/>
<dbReference type="Pfam" id="PF00891">
    <property type="entry name" value="Methyltransf_2"/>
    <property type="match status" value="1"/>
</dbReference>
<dbReference type="SUPFAM" id="SSF53335">
    <property type="entry name" value="S-adenosyl-L-methionine-dependent methyltransferases"/>
    <property type="match status" value="1"/>
</dbReference>
<sequence>MAQQPPRIVELADTISKSVAEIQGIINSQAAPSPSFGEDAAGVFPESALGARNKAIDAALELHDLLLEPFNLFFKTMANMNGPCLATLNHFNIPSIIPHGSSGMSYSELAQTTGQPEPLIRRLIHHAMTVHVFRETPEGKVAHTSLSKLMASNHAKAWMMTLTELWPASLHFPEALAKWPGSEDPTETSFSLSKNKPESFYQYCAQKPDLATAFAKTMEMMAARPGMRNSFLAEGYPYFAELGDKGVVIDLGGTHGHIAFAVARRHKHLNVVVQDLPETIADAVDNVPEDVSARVKLMAHDFFTEQPIKNADVYYFRWVFHNWGDLKSIQILKALIPALKPGARVVVMDPILPEPGVLPRWRENDLRSEDFTMKVVLNAHERSKAEWVDLFHNADTKFVLKEIYEPEGSDMGIIEFVWTP</sequence>
<reference evidence="5" key="1">
    <citation type="journal article" date="2023" name="Mol. Phylogenet. Evol.">
        <title>Genome-scale phylogeny and comparative genomics of the fungal order Sordariales.</title>
        <authorList>
            <person name="Hensen N."/>
            <person name="Bonometti L."/>
            <person name="Westerberg I."/>
            <person name="Brannstrom I.O."/>
            <person name="Guillou S."/>
            <person name="Cros-Aarteil S."/>
            <person name="Calhoun S."/>
            <person name="Haridas S."/>
            <person name="Kuo A."/>
            <person name="Mondo S."/>
            <person name="Pangilinan J."/>
            <person name="Riley R."/>
            <person name="LaButti K."/>
            <person name="Andreopoulos B."/>
            <person name="Lipzen A."/>
            <person name="Chen C."/>
            <person name="Yan M."/>
            <person name="Daum C."/>
            <person name="Ng V."/>
            <person name="Clum A."/>
            <person name="Steindorff A."/>
            <person name="Ohm R.A."/>
            <person name="Martin F."/>
            <person name="Silar P."/>
            <person name="Natvig D.O."/>
            <person name="Lalanne C."/>
            <person name="Gautier V."/>
            <person name="Ament-Velasquez S.L."/>
            <person name="Kruys A."/>
            <person name="Hutchinson M.I."/>
            <person name="Powell A.J."/>
            <person name="Barry K."/>
            <person name="Miller A.N."/>
            <person name="Grigoriev I.V."/>
            <person name="Debuchy R."/>
            <person name="Gladieux P."/>
            <person name="Hiltunen Thoren M."/>
            <person name="Johannesson H."/>
        </authorList>
    </citation>
    <scope>NUCLEOTIDE SEQUENCE</scope>
    <source>
        <strain evidence="5">PSN309</strain>
    </source>
</reference>
<evidence type="ECO:0000256" key="3">
    <source>
        <dbReference type="ARBA" id="ARBA00022691"/>
    </source>
</evidence>
<evidence type="ECO:0000256" key="2">
    <source>
        <dbReference type="ARBA" id="ARBA00022679"/>
    </source>
</evidence>
<organism evidence="5 6">
    <name type="scientific">Podospora australis</name>
    <dbReference type="NCBI Taxonomy" id="1536484"/>
    <lineage>
        <taxon>Eukaryota</taxon>
        <taxon>Fungi</taxon>
        <taxon>Dikarya</taxon>
        <taxon>Ascomycota</taxon>
        <taxon>Pezizomycotina</taxon>
        <taxon>Sordariomycetes</taxon>
        <taxon>Sordariomycetidae</taxon>
        <taxon>Sordariales</taxon>
        <taxon>Podosporaceae</taxon>
        <taxon>Podospora</taxon>
    </lineage>
</organism>
<dbReference type="InterPro" id="IPR001077">
    <property type="entry name" value="COMT_C"/>
</dbReference>
<gene>
    <name evidence="5" type="ORF">QBC35DRAFT_444345</name>
</gene>
<dbReference type="CDD" id="cd02440">
    <property type="entry name" value="AdoMet_MTases"/>
    <property type="match status" value="1"/>
</dbReference>